<dbReference type="InterPro" id="IPR041489">
    <property type="entry name" value="PDZ_6"/>
</dbReference>
<dbReference type="EMBL" id="JAAATX020000006">
    <property type="protein sequence ID" value="MBU9698134.1"/>
    <property type="molecule type" value="Genomic_DNA"/>
</dbReference>
<feature type="signal peptide" evidence="2">
    <location>
        <begin position="1"/>
        <end position="29"/>
    </location>
</feature>
<feature type="compositionally biased region" description="Acidic residues" evidence="1">
    <location>
        <begin position="407"/>
        <end position="428"/>
    </location>
</feature>
<evidence type="ECO:0000313" key="5">
    <source>
        <dbReference type="Proteomes" id="UP000731907"/>
    </source>
</evidence>
<accession>A0ABS6J301</accession>
<dbReference type="InterPro" id="IPR036034">
    <property type="entry name" value="PDZ_sf"/>
</dbReference>
<dbReference type="Pfam" id="PF17820">
    <property type="entry name" value="PDZ_6"/>
    <property type="match status" value="1"/>
</dbReference>
<dbReference type="RefSeq" id="WP_161762259.1">
    <property type="nucleotide sequence ID" value="NZ_JAAATX020000006.1"/>
</dbReference>
<proteinExistence type="predicted"/>
<comment type="caution">
    <text evidence="4">The sequence shown here is derived from an EMBL/GenBank/DDBJ whole genome shotgun (WGS) entry which is preliminary data.</text>
</comment>
<feature type="chain" id="PRO_5047054201" evidence="2">
    <location>
        <begin position="30"/>
        <end position="450"/>
    </location>
</feature>
<dbReference type="Proteomes" id="UP000731907">
    <property type="component" value="Unassembled WGS sequence"/>
</dbReference>
<evidence type="ECO:0000256" key="1">
    <source>
        <dbReference type="SAM" id="MobiDB-lite"/>
    </source>
</evidence>
<reference evidence="4 5" key="1">
    <citation type="submission" date="2021-06" db="EMBL/GenBank/DDBJ databases">
        <title>Rhodobacteraceae bacterium strain HSP-20.</title>
        <authorList>
            <person name="Chen W.-M."/>
        </authorList>
    </citation>
    <scope>NUCLEOTIDE SEQUENCE [LARGE SCALE GENOMIC DNA]</scope>
    <source>
        <strain evidence="4 5">HSP-20</strain>
    </source>
</reference>
<keyword evidence="2" id="KW-0732">Signal</keyword>
<dbReference type="Gene3D" id="2.30.42.10">
    <property type="match status" value="1"/>
</dbReference>
<protein>
    <submittedName>
        <fullName evidence="4">PDZ domain-containing protein</fullName>
    </submittedName>
</protein>
<feature type="compositionally biased region" description="Acidic residues" evidence="1">
    <location>
        <begin position="440"/>
        <end position="450"/>
    </location>
</feature>
<dbReference type="SUPFAM" id="SSF50156">
    <property type="entry name" value="PDZ domain-like"/>
    <property type="match status" value="1"/>
</dbReference>
<organism evidence="4 5">
    <name type="scientific">Paragemmobacter amnigenus</name>
    <dbReference type="NCBI Taxonomy" id="2852097"/>
    <lineage>
        <taxon>Bacteria</taxon>
        <taxon>Pseudomonadati</taxon>
        <taxon>Pseudomonadota</taxon>
        <taxon>Alphaproteobacteria</taxon>
        <taxon>Rhodobacterales</taxon>
        <taxon>Paracoccaceae</taxon>
        <taxon>Paragemmobacter</taxon>
    </lineage>
</organism>
<evidence type="ECO:0000256" key="2">
    <source>
        <dbReference type="SAM" id="SignalP"/>
    </source>
</evidence>
<evidence type="ECO:0000259" key="3">
    <source>
        <dbReference type="Pfam" id="PF17820"/>
    </source>
</evidence>
<gene>
    <name evidence="4" type="ORF">GU927_009795</name>
</gene>
<sequence>MKVKGRVSGLVAALFVLVPALFGPSGAEAQKRAASPSPYVSNALDAVLLPVTTSVVQAFNLPKSASGVVIASVQPGGIADLYGMDPGEVITSIAGKQIRRPVDLDSLVRYNLSDDGDYFYMEGLRKGKPKRTIVWLEPDDYSTTLPVREAPRWRGYRGEYFDYVTWFRPYWYEIEEIYTYSYTYVEEVIVTDIFISTVSSSESYFYYDYTEITSVEIREDWVSVEEDIYCGDVTGYGCGVEEIGYPDADSFDPQSFAETGEEDVGGDYCSAFPDDPYCTGEVAGATDCSETPDAPDCLVEEAAAGDYGTGEEGDGASDGTAYDDPAYDDTATDDADVAGEAGYDDTTDGDLSGEEGYQEESYDEPVADDATGEESYEEPAVEEGYEEGSYDEPSAGEESYDSSGTDEAYEEPAYEEPAAEEPVYDEPAYDGGGEGGGECYFDEDGVEICP</sequence>
<feature type="domain" description="PDZ" evidence="3">
    <location>
        <begin position="69"/>
        <end position="109"/>
    </location>
</feature>
<evidence type="ECO:0000313" key="4">
    <source>
        <dbReference type="EMBL" id="MBU9698134.1"/>
    </source>
</evidence>
<keyword evidence="5" id="KW-1185">Reference proteome</keyword>
<feature type="compositionally biased region" description="Acidic residues" evidence="1">
    <location>
        <begin position="325"/>
        <end position="400"/>
    </location>
</feature>
<name>A0ABS6J301_9RHOB</name>
<feature type="region of interest" description="Disordered" evidence="1">
    <location>
        <begin position="305"/>
        <end position="450"/>
    </location>
</feature>